<evidence type="ECO:0000313" key="3">
    <source>
        <dbReference type="Proteomes" id="UP000218554"/>
    </source>
</evidence>
<evidence type="ECO:0000256" key="1">
    <source>
        <dbReference type="SAM" id="MobiDB-lite"/>
    </source>
</evidence>
<reference evidence="2 3" key="2">
    <citation type="journal article" date="2017" name="Int. J. Syst. Evol. Microbiol.">
        <title>Pseudomonas furukawaii sp. nov., a polychlorinated biphenyl-degrading bacterium isolated from biphenyl-contaminated soil in Japan.</title>
        <authorList>
            <person name="Kimura N."/>
            <person name="Watanabe T."/>
            <person name="Suenaga H."/>
            <person name="Fujihara H."/>
            <person name="Futagami T."/>
            <person name="Goto M."/>
            <person name="Hanada S."/>
            <person name="Hirose J."/>
        </authorList>
    </citation>
    <scope>NUCLEOTIDE SEQUENCE [LARGE SCALE GENOMIC DNA]</scope>
    <source>
        <strain evidence="3">DSM 10086 / NBRC 110670 / KF707</strain>
    </source>
</reference>
<feature type="compositionally biased region" description="Basic residues" evidence="1">
    <location>
        <begin position="1"/>
        <end position="15"/>
    </location>
</feature>
<name>A0AAD1FE12_METFU</name>
<gene>
    <name evidence="2" type="ORF">KF707C_10130</name>
</gene>
<proteinExistence type="predicted"/>
<sequence length="55" mass="5644">MQRRQRAKTNSHGKRSFCDGATGCGWRSGLGISGKTPRAAGAGRGVVTTAAGQLI</sequence>
<feature type="region of interest" description="Disordered" evidence="1">
    <location>
        <begin position="1"/>
        <end position="23"/>
    </location>
</feature>
<dbReference type="EMBL" id="AP014862">
    <property type="protein sequence ID" value="BAU72701.1"/>
    <property type="molecule type" value="Genomic_DNA"/>
</dbReference>
<keyword evidence="3" id="KW-1185">Reference proteome</keyword>
<dbReference type="AlphaFoldDB" id="A0AAD1FE12"/>
<reference evidence="3" key="1">
    <citation type="submission" date="2015-05" db="EMBL/GenBank/DDBJ databases">
        <title>Draft genome sequencing of a biphenyl-degrading bacterium, Pseudomonas balearica KF707 (=NBRC110670).</title>
        <authorList>
            <person name="Kimura N."/>
            <person name="Hirose J."/>
            <person name="Watanabe T."/>
            <person name="Suenaga H."/>
            <person name="Fujihara H."/>
            <person name="Noguchi M."/>
            <person name="Hashimoto M."/>
            <person name="Shimodaira J."/>
            <person name="Tsuchikane K."/>
            <person name="Hosoyama A."/>
            <person name="Yamazoe A."/>
            <person name="Fujita N."/>
            <person name="Furukawa K."/>
        </authorList>
    </citation>
    <scope>NUCLEOTIDE SEQUENCE [LARGE SCALE GENOMIC DNA]</scope>
    <source>
        <strain evidence="3">DSM 10086 / NBRC 110670 / KF707</strain>
    </source>
</reference>
<protein>
    <submittedName>
        <fullName evidence="2">Uncharacterized protein</fullName>
    </submittedName>
</protein>
<dbReference type="Proteomes" id="UP000218554">
    <property type="component" value="Chromosome"/>
</dbReference>
<accession>A0AAD1FE12</accession>
<dbReference type="KEGG" id="pfuw:KF707C_10130"/>
<organism evidence="2 3">
    <name type="scientific">Metapseudomonas furukawaii</name>
    <name type="common">Pseudomonas furukawaii</name>
    <dbReference type="NCBI Taxonomy" id="1149133"/>
    <lineage>
        <taxon>Bacteria</taxon>
        <taxon>Pseudomonadati</taxon>
        <taxon>Pseudomonadota</taxon>
        <taxon>Gammaproteobacteria</taxon>
        <taxon>Pseudomonadales</taxon>
        <taxon>Pseudomonadaceae</taxon>
        <taxon>Metapseudomonas</taxon>
    </lineage>
</organism>
<evidence type="ECO:0000313" key="2">
    <source>
        <dbReference type="EMBL" id="BAU72701.1"/>
    </source>
</evidence>